<evidence type="ECO:0000313" key="4">
    <source>
        <dbReference type="Proteomes" id="UP000515960"/>
    </source>
</evidence>
<gene>
    <name evidence="3" type="ORF">H8790_10590</name>
</gene>
<proteinExistence type="predicted"/>
<evidence type="ECO:0000256" key="2">
    <source>
        <dbReference type="SAM" id="SignalP"/>
    </source>
</evidence>
<dbReference type="KEGG" id="ohi:H8790_10590"/>
<dbReference type="Proteomes" id="UP000515960">
    <property type="component" value="Chromosome"/>
</dbReference>
<feature type="signal peptide" evidence="2">
    <location>
        <begin position="1"/>
        <end position="21"/>
    </location>
</feature>
<evidence type="ECO:0008006" key="5">
    <source>
        <dbReference type="Google" id="ProtNLM"/>
    </source>
</evidence>
<keyword evidence="4" id="KW-1185">Reference proteome</keyword>
<feature type="compositionally biased region" description="Low complexity" evidence="1">
    <location>
        <begin position="22"/>
        <end position="40"/>
    </location>
</feature>
<feature type="chain" id="PRO_5028867037" description="DUF4358 domain-containing protein" evidence="2">
    <location>
        <begin position="22"/>
        <end position="269"/>
    </location>
</feature>
<dbReference type="PROSITE" id="PS51257">
    <property type="entry name" value="PROKAR_LIPOPROTEIN"/>
    <property type="match status" value="1"/>
</dbReference>
<accession>A0A7G9B2W1</accession>
<evidence type="ECO:0000256" key="1">
    <source>
        <dbReference type="SAM" id="MobiDB-lite"/>
    </source>
</evidence>
<dbReference type="AlphaFoldDB" id="A0A7G9B2W1"/>
<keyword evidence="2" id="KW-0732">Signal</keyword>
<feature type="compositionally biased region" description="Low complexity" evidence="1">
    <location>
        <begin position="114"/>
        <end position="149"/>
    </location>
</feature>
<feature type="region of interest" description="Disordered" evidence="1">
    <location>
        <begin position="22"/>
        <end position="149"/>
    </location>
</feature>
<evidence type="ECO:0000313" key="3">
    <source>
        <dbReference type="EMBL" id="QNL43892.1"/>
    </source>
</evidence>
<sequence length="269" mass="26493">MKKLFALLLSLSLLFSLAACGSDNSGSSSSSGAGSSASSGLPVTGGVSDMEDGEPDSSDAPLAGEEAGDVDSPPASDPAGDAKPVNPPASKPSGGSGTSKPSGGNASKPENTAKPSGGSSSSSASKPNGSGSASSGNSSSSSSSSSSEESLSDLMSTILDGVETPNYSISELAGDSFPYMLFIDQPEGASAVSADAMIGSIAHSVVLMRLSDGSDVEGIAKQVKDNADPRKWICVEAEKTIVKTNGNLVLLVMSDTATADAIAANFDAL</sequence>
<name>A0A7G9B2W1_9FIRM</name>
<organism evidence="3 4">
    <name type="scientific">Oscillibacter hominis</name>
    <dbReference type="NCBI Taxonomy" id="2763056"/>
    <lineage>
        <taxon>Bacteria</taxon>
        <taxon>Bacillati</taxon>
        <taxon>Bacillota</taxon>
        <taxon>Clostridia</taxon>
        <taxon>Eubacteriales</taxon>
        <taxon>Oscillospiraceae</taxon>
        <taxon>Oscillibacter</taxon>
    </lineage>
</organism>
<dbReference type="EMBL" id="CP060490">
    <property type="protein sequence ID" value="QNL43892.1"/>
    <property type="molecule type" value="Genomic_DNA"/>
</dbReference>
<reference evidence="3 4" key="1">
    <citation type="submission" date="2020-08" db="EMBL/GenBank/DDBJ databases">
        <authorList>
            <person name="Liu C."/>
            <person name="Sun Q."/>
        </authorList>
    </citation>
    <scope>NUCLEOTIDE SEQUENCE [LARGE SCALE GENOMIC DNA]</scope>
    <source>
        <strain evidence="3 4">NSJ-62</strain>
    </source>
</reference>
<protein>
    <recommendedName>
        <fullName evidence="5">DUF4358 domain-containing protein</fullName>
    </recommendedName>
</protein>
<dbReference type="RefSeq" id="WP_187332472.1">
    <property type="nucleotide sequence ID" value="NZ_CP060490.1"/>
</dbReference>